<dbReference type="GO" id="GO:0009303">
    <property type="term" value="P:rRNA transcription"/>
    <property type="evidence" value="ECO:0007669"/>
    <property type="project" value="TreeGrafter"/>
</dbReference>
<dbReference type="STRING" id="1192034.CAP_7797"/>
<feature type="domain" description="CarD-like/TRCF RNAP-interacting" evidence="1">
    <location>
        <begin position="15"/>
        <end position="126"/>
    </location>
</feature>
<dbReference type="PANTHER" id="PTHR38447:SF1">
    <property type="entry name" value="RNA POLYMERASE-BINDING TRANSCRIPTION FACTOR CARD"/>
    <property type="match status" value="1"/>
</dbReference>
<dbReference type="Pfam" id="PF02559">
    <property type="entry name" value="CarD_TRCF_RID"/>
    <property type="match status" value="1"/>
</dbReference>
<dbReference type="Gene3D" id="2.40.10.170">
    <property type="match status" value="1"/>
</dbReference>
<proteinExistence type="predicted"/>
<dbReference type="AlphaFoldDB" id="A0A017SZJ8"/>
<dbReference type="PANTHER" id="PTHR38447">
    <property type="entry name" value="TRANSCRIPTION FACTOR YDEB-RELATED"/>
    <property type="match status" value="1"/>
</dbReference>
<reference evidence="2 3" key="1">
    <citation type="submission" date="2013-05" db="EMBL/GenBank/DDBJ databases">
        <title>Genome assembly of Chondromyces apiculatus DSM 436.</title>
        <authorList>
            <person name="Sharma G."/>
            <person name="Khatri I."/>
            <person name="Kaur C."/>
            <person name="Mayilraj S."/>
            <person name="Subramanian S."/>
        </authorList>
    </citation>
    <scope>NUCLEOTIDE SEQUENCE [LARGE SCALE GENOMIC DNA]</scope>
    <source>
        <strain evidence="2 3">DSM 436</strain>
    </source>
</reference>
<evidence type="ECO:0000259" key="1">
    <source>
        <dbReference type="SMART" id="SM01058"/>
    </source>
</evidence>
<dbReference type="EMBL" id="ASRX01000072">
    <property type="protein sequence ID" value="EYF01731.1"/>
    <property type="molecule type" value="Genomic_DNA"/>
</dbReference>
<evidence type="ECO:0000313" key="2">
    <source>
        <dbReference type="EMBL" id="EYF01731.1"/>
    </source>
</evidence>
<accession>A0A017SZJ8</accession>
<gene>
    <name evidence="2" type="ORF">CAP_7797</name>
</gene>
<dbReference type="SUPFAM" id="SSF141259">
    <property type="entry name" value="CarD-like"/>
    <property type="match status" value="1"/>
</dbReference>
<dbReference type="Gene3D" id="1.20.58.1290">
    <property type="entry name" value="CarD-like, C-terminal domain"/>
    <property type="match status" value="1"/>
</dbReference>
<organism evidence="2 3">
    <name type="scientific">Chondromyces apiculatus DSM 436</name>
    <dbReference type="NCBI Taxonomy" id="1192034"/>
    <lineage>
        <taxon>Bacteria</taxon>
        <taxon>Pseudomonadati</taxon>
        <taxon>Myxococcota</taxon>
        <taxon>Polyangia</taxon>
        <taxon>Polyangiales</taxon>
        <taxon>Polyangiaceae</taxon>
        <taxon>Chondromyces</taxon>
    </lineage>
</organism>
<dbReference type="Pfam" id="PF21095">
    <property type="entry name" value="CarD_C"/>
    <property type="match status" value="1"/>
</dbReference>
<keyword evidence="3" id="KW-1185">Reference proteome</keyword>
<dbReference type="InterPro" id="IPR042215">
    <property type="entry name" value="CarD-like_C"/>
</dbReference>
<dbReference type="SMART" id="SM01058">
    <property type="entry name" value="CarD_TRCF"/>
    <property type="match status" value="1"/>
</dbReference>
<comment type="caution">
    <text evidence="2">The sequence shown here is derived from an EMBL/GenBank/DDBJ whole genome shotgun (WGS) entry which is preliminary data.</text>
</comment>
<dbReference type="InterPro" id="IPR048792">
    <property type="entry name" value="CarD_C"/>
</dbReference>
<dbReference type="InterPro" id="IPR003711">
    <property type="entry name" value="CarD-like/TRCF_RID"/>
</dbReference>
<name>A0A017SZJ8_9BACT</name>
<dbReference type="InterPro" id="IPR052531">
    <property type="entry name" value="CarD-like_regulator"/>
</dbReference>
<protein>
    <submittedName>
        <fullName evidence="2">CarD-like transcriptional regulator</fullName>
    </submittedName>
</protein>
<sequence>MGVKGENMQARTEIQFKVGDKAVYPAQGVAEVVNIEEKDIAGNRQRFYVLRILDTDRKIMVPVSNASAVGLRQVISEQEIREIFDILRERTIAFDNQTWNRRYRGFMDKIKTGSIYDVAEVLRDLYRLKTDKQLSFGERRMLDTARTLIVKEIAIARGQTEEQVKNEIEAIFMAN</sequence>
<dbReference type="InterPro" id="IPR036101">
    <property type="entry name" value="CarD-like/TRCF_RID_sf"/>
</dbReference>
<dbReference type="eggNOG" id="COG1329">
    <property type="taxonomic scope" value="Bacteria"/>
</dbReference>
<evidence type="ECO:0000313" key="3">
    <source>
        <dbReference type="Proteomes" id="UP000019678"/>
    </source>
</evidence>
<dbReference type="Proteomes" id="UP000019678">
    <property type="component" value="Unassembled WGS sequence"/>
</dbReference>